<proteinExistence type="predicted"/>
<evidence type="ECO:0000256" key="1">
    <source>
        <dbReference type="ARBA" id="ARBA00022553"/>
    </source>
</evidence>
<dbReference type="Proteomes" id="UP000219252">
    <property type="component" value="Unassembled WGS sequence"/>
</dbReference>
<dbReference type="Gene3D" id="3.40.50.2300">
    <property type="match status" value="1"/>
</dbReference>
<dbReference type="PANTHER" id="PTHR44591:SF3">
    <property type="entry name" value="RESPONSE REGULATORY DOMAIN-CONTAINING PROTEIN"/>
    <property type="match status" value="1"/>
</dbReference>
<dbReference type="InterPro" id="IPR001789">
    <property type="entry name" value="Sig_transdc_resp-reg_receiver"/>
</dbReference>
<dbReference type="SMART" id="SM00448">
    <property type="entry name" value="REC"/>
    <property type="match status" value="1"/>
</dbReference>
<accession>A0A285U368</accession>
<organism evidence="4 5">
    <name type="scientific">Ureibacillus acetophenoni</name>
    <dbReference type="NCBI Taxonomy" id="614649"/>
    <lineage>
        <taxon>Bacteria</taxon>
        <taxon>Bacillati</taxon>
        <taxon>Bacillota</taxon>
        <taxon>Bacilli</taxon>
        <taxon>Bacillales</taxon>
        <taxon>Caryophanaceae</taxon>
        <taxon>Ureibacillus</taxon>
    </lineage>
</organism>
<evidence type="ECO:0000259" key="3">
    <source>
        <dbReference type="PROSITE" id="PS50110"/>
    </source>
</evidence>
<reference evidence="5" key="1">
    <citation type="submission" date="2017-08" db="EMBL/GenBank/DDBJ databases">
        <authorList>
            <person name="Varghese N."/>
            <person name="Submissions S."/>
        </authorList>
    </citation>
    <scope>NUCLEOTIDE SEQUENCE [LARGE SCALE GENOMIC DNA]</scope>
    <source>
        <strain evidence="5">JC23</strain>
    </source>
</reference>
<dbReference type="EMBL" id="OBQC01000001">
    <property type="protein sequence ID" value="SOC34711.1"/>
    <property type="molecule type" value="Genomic_DNA"/>
</dbReference>
<keyword evidence="1 2" id="KW-0597">Phosphoprotein</keyword>
<dbReference type="AlphaFoldDB" id="A0A285U368"/>
<dbReference type="GO" id="GO:0000160">
    <property type="term" value="P:phosphorelay signal transduction system"/>
    <property type="evidence" value="ECO:0007669"/>
    <property type="project" value="InterPro"/>
</dbReference>
<dbReference type="InterPro" id="IPR050595">
    <property type="entry name" value="Bact_response_regulator"/>
</dbReference>
<dbReference type="PROSITE" id="PS50110">
    <property type="entry name" value="RESPONSE_REGULATORY"/>
    <property type="match status" value="1"/>
</dbReference>
<dbReference type="Pfam" id="PF00072">
    <property type="entry name" value="Response_reg"/>
    <property type="match status" value="1"/>
</dbReference>
<keyword evidence="5" id="KW-1185">Reference proteome</keyword>
<dbReference type="InterPro" id="IPR011006">
    <property type="entry name" value="CheY-like_superfamily"/>
</dbReference>
<gene>
    <name evidence="4" type="ORF">SAMN05877842_10147</name>
</gene>
<feature type="domain" description="Response regulatory" evidence="3">
    <location>
        <begin position="4"/>
        <end position="118"/>
    </location>
</feature>
<dbReference type="SUPFAM" id="SSF52172">
    <property type="entry name" value="CheY-like"/>
    <property type="match status" value="1"/>
</dbReference>
<evidence type="ECO:0000313" key="5">
    <source>
        <dbReference type="Proteomes" id="UP000219252"/>
    </source>
</evidence>
<dbReference type="PANTHER" id="PTHR44591">
    <property type="entry name" value="STRESS RESPONSE REGULATOR PROTEIN 1"/>
    <property type="match status" value="1"/>
</dbReference>
<evidence type="ECO:0000313" key="4">
    <source>
        <dbReference type="EMBL" id="SOC34711.1"/>
    </source>
</evidence>
<sequence length="127" mass="14573">MVKELLIVDDHQGIRLLLKEVFNKEGYLVHLATSGAEAIRLVEKYNLHCVLLDMKIPDMNGLEIIKRIKNINCDLPIIMMSAFSEQTLIEKALEQGASCFFTKPFNIHDLITTVKNKVYIDKNQNEQ</sequence>
<feature type="modified residue" description="4-aspartylphosphate" evidence="2">
    <location>
        <position position="53"/>
    </location>
</feature>
<protein>
    <submittedName>
        <fullName evidence="4">Two-component system response regulator (Stage 0 sporulation protein F)</fullName>
    </submittedName>
</protein>
<name>A0A285U368_9BACL</name>
<evidence type="ECO:0000256" key="2">
    <source>
        <dbReference type="PROSITE-ProRule" id="PRU00169"/>
    </source>
</evidence>